<name>E7RNA1_9BACT</name>
<dbReference type="eggNOG" id="COG1225">
    <property type="taxonomic scope" value="Bacteria"/>
</dbReference>
<protein>
    <submittedName>
        <fullName evidence="3">Antioxidant, AhpC/TSA family</fullName>
        <ecNumber evidence="3">1.11.1.15</ecNumber>
    </submittedName>
</protein>
<dbReference type="Gene3D" id="3.40.30.10">
    <property type="entry name" value="Glutaredoxin"/>
    <property type="match status" value="1"/>
</dbReference>
<dbReference type="EMBL" id="AEPE02000002">
    <property type="protein sequence ID" value="EFZ38232.1"/>
    <property type="molecule type" value="Genomic_DNA"/>
</dbReference>
<keyword evidence="3" id="KW-0575">Peroxidase</keyword>
<dbReference type="InterPro" id="IPR025380">
    <property type="entry name" value="DUF4369"/>
</dbReference>
<dbReference type="GO" id="GO:0004601">
    <property type="term" value="F:peroxidase activity"/>
    <property type="evidence" value="ECO:0007669"/>
    <property type="project" value="UniProtKB-KW"/>
</dbReference>
<sequence length="393" mass="44097">MKISNFFSIVAIVLAAITVSSCNNRKFQVDGTITDAKDSTLYFENMSLNGPVVVDSIKLDADGTFLFKSDAGEAPEFYRLRIADQIINVSIDSTETITVKAAYPSMAYQYEISGSEDCSKIKELALLQMRLQGQINAIAQNPDLGVDAMNDSIDRVMQAYKTNVKMNYIYKEPMKAYAYFALFQTVRLGNTVSLIFNPRSSAEDIKAFAAVATSWDTYYPDAERGKNLHNIAIEGMKDVRIIRNKMAQTLDASKINTSGVLDIVLQDNKGVTRKLTDLKGKVVFLDFHLFSGEGSTKRIMMLRDLYNKYHAAGFEIYQVSIDPDEHFWKTQTAALPWVSVRDENGVNSRYLISYNVQQLPTFYLLGRDGVVYKRDVQIKDIDADVKALLSRGG</sequence>
<dbReference type="Pfam" id="PF00578">
    <property type="entry name" value="AhpC-TSA"/>
    <property type="match status" value="1"/>
</dbReference>
<dbReference type="PROSITE" id="PS51257">
    <property type="entry name" value="PROKAR_LIPOPROTEIN"/>
    <property type="match status" value="1"/>
</dbReference>
<comment type="caution">
    <text evidence="3">The sequence shown here is derived from an EMBL/GenBank/DDBJ whole genome shotgun (WGS) entry which is preliminary data.</text>
</comment>
<dbReference type="Proteomes" id="UP000005580">
    <property type="component" value="Unassembled WGS sequence"/>
</dbReference>
<feature type="domain" description="DUF4369" evidence="2">
    <location>
        <begin position="27"/>
        <end position="116"/>
    </location>
</feature>
<reference evidence="3" key="1">
    <citation type="submission" date="2011-01" db="EMBL/GenBank/DDBJ databases">
        <authorList>
            <person name="Muzny D."/>
            <person name="Qin X."/>
            <person name="Buhay C."/>
            <person name="Dugan-Rocha S."/>
            <person name="Ding Y."/>
            <person name="Chen G."/>
            <person name="Hawes A."/>
            <person name="Holder M."/>
            <person name="Jhangiani S."/>
            <person name="Johnson A."/>
            <person name="Khan Z."/>
            <person name="Li Z."/>
            <person name="Liu W."/>
            <person name="Liu X."/>
            <person name="Perez L."/>
            <person name="Shen H."/>
            <person name="Wang Q."/>
            <person name="Watt J."/>
            <person name="Xi L."/>
            <person name="Xin Y."/>
            <person name="Zhou J."/>
            <person name="Deng J."/>
            <person name="Jiang H."/>
            <person name="Liu Y."/>
            <person name="Qu J."/>
            <person name="Song X.-Z."/>
            <person name="Zhang L."/>
            <person name="Villasana D."/>
            <person name="Johnson A."/>
            <person name="Liu J."/>
            <person name="Liyanage D."/>
            <person name="Lorensuhewa L."/>
            <person name="Robinson T."/>
            <person name="Song A."/>
            <person name="Song B.-B."/>
            <person name="Dinh H."/>
            <person name="Thornton R."/>
            <person name="Coyle M."/>
            <person name="Francisco L."/>
            <person name="Jackson L."/>
            <person name="Javaid M."/>
            <person name="Korchina V."/>
            <person name="Kovar C."/>
            <person name="Mata R."/>
            <person name="Mathew T."/>
            <person name="Ngo R."/>
            <person name="Nguyen L."/>
            <person name="Nguyen N."/>
            <person name="Okwuonu G."/>
            <person name="Ongeri F."/>
            <person name="Pham C."/>
            <person name="Simmons D."/>
            <person name="Wilczek-Boney K."/>
            <person name="Hale W."/>
            <person name="Jakkamsetti A."/>
            <person name="Pham P."/>
            <person name="Ruth R."/>
            <person name="San Lucas F."/>
            <person name="Warren J."/>
            <person name="Zhang J."/>
            <person name="Zhao Z."/>
            <person name="Zhou C."/>
            <person name="Zhu D."/>
            <person name="Lee S."/>
            <person name="Bess C."/>
            <person name="Blankenburg K."/>
            <person name="Forbes L."/>
            <person name="Fu Q."/>
            <person name="Gubbala S."/>
            <person name="Hirani K."/>
            <person name="Jayaseelan J.C."/>
            <person name="Lara F."/>
            <person name="Munidasa M."/>
            <person name="Palculict T."/>
            <person name="Patil S."/>
            <person name="Pu L.-L."/>
            <person name="Saada N."/>
            <person name="Tang L."/>
            <person name="Weissenberger G."/>
            <person name="Zhu Y."/>
            <person name="Hemphill L."/>
            <person name="Shang Y."/>
            <person name="Youmans B."/>
            <person name="Ayvaz T."/>
            <person name="Ross M."/>
            <person name="Santibanez J."/>
            <person name="Aqrawi P."/>
            <person name="Gross S."/>
            <person name="Joshi V."/>
            <person name="Fowler G."/>
            <person name="Nazareth L."/>
            <person name="Reid J."/>
            <person name="Worley K."/>
            <person name="Petrosino J."/>
            <person name="Highlander S."/>
            <person name="Gibbs R."/>
        </authorList>
    </citation>
    <scope>NUCLEOTIDE SEQUENCE [LARGE SCALE GENOMIC DNA]</scope>
    <source>
        <strain evidence="3">ATCC 33269</strain>
    </source>
</reference>
<dbReference type="EC" id="1.11.1.15" evidence="3"/>
<proteinExistence type="predicted"/>
<keyword evidence="3" id="KW-0560">Oxidoreductase</keyword>
<dbReference type="HOGENOM" id="CLU_042529_1_4_10"/>
<dbReference type="RefSeq" id="WP_004369311.1">
    <property type="nucleotide sequence ID" value="NZ_GL833119.1"/>
</dbReference>
<evidence type="ECO:0000313" key="3">
    <source>
        <dbReference type="EMBL" id="EFZ38232.1"/>
    </source>
</evidence>
<gene>
    <name evidence="3" type="ORF">HMPREF0663_10601</name>
</gene>
<dbReference type="AlphaFoldDB" id="E7RNA1"/>
<keyword evidence="4" id="KW-1185">Reference proteome</keyword>
<feature type="domain" description="Alkyl hydroperoxide reductase subunit C/ Thiol specific antioxidant" evidence="1">
    <location>
        <begin position="262"/>
        <end position="372"/>
    </location>
</feature>
<evidence type="ECO:0000313" key="4">
    <source>
        <dbReference type="Proteomes" id="UP000005580"/>
    </source>
</evidence>
<dbReference type="STRING" id="28134.SAMN05444288_0274"/>
<accession>E7RNA1</accession>
<organism evidence="3 4">
    <name type="scientific">Hoylesella oralis ATCC 33269</name>
    <dbReference type="NCBI Taxonomy" id="873533"/>
    <lineage>
        <taxon>Bacteria</taxon>
        <taxon>Pseudomonadati</taxon>
        <taxon>Bacteroidota</taxon>
        <taxon>Bacteroidia</taxon>
        <taxon>Bacteroidales</taxon>
        <taxon>Prevotellaceae</taxon>
        <taxon>Hoylesella</taxon>
    </lineage>
</organism>
<dbReference type="InterPro" id="IPR036249">
    <property type="entry name" value="Thioredoxin-like_sf"/>
</dbReference>
<dbReference type="Pfam" id="PF14289">
    <property type="entry name" value="DUF4369"/>
    <property type="match status" value="1"/>
</dbReference>
<dbReference type="SUPFAM" id="SSF52833">
    <property type="entry name" value="Thioredoxin-like"/>
    <property type="match status" value="1"/>
</dbReference>
<dbReference type="InterPro" id="IPR000866">
    <property type="entry name" value="AhpC/TSA"/>
</dbReference>
<evidence type="ECO:0000259" key="1">
    <source>
        <dbReference type="Pfam" id="PF00578"/>
    </source>
</evidence>
<evidence type="ECO:0000259" key="2">
    <source>
        <dbReference type="Pfam" id="PF14289"/>
    </source>
</evidence>